<dbReference type="EMBL" id="JACHDD010000009">
    <property type="protein sequence ID" value="MBB5427642.1"/>
    <property type="molecule type" value="Genomic_DNA"/>
</dbReference>
<dbReference type="RefSeq" id="WP_018436988.1">
    <property type="nucleotide sequence ID" value="NZ_JACHDD010000009.1"/>
</dbReference>
<sequence>MLYLKNTLGGLSRSLTDSALHSFQGRHRWWKLALFAGLFVLPGGSVGVALLAWAERRRETKRAKKGNAVVAESSEIVLPKDSFSIVSEKSVAATAGSGNACLASGGASCRASASKLACQHQRQRQQAQSAETRL</sequence>
<name>A0A7W8QBZ8_PARAM</name>
<keyword evidence="1" id="KW-0812">Transmembrane</keyword>
<feature type="transmembrane region" description="Helical" evidence="1">
    <location>
        <begin position="32"/>
        <end position="54"/>
    </location>
</feature>
<organism evidence="2 3">
    <name type="scientific">Paraburkholderia atlantica</name>
    <dbReference type="NCBI Taxonomy" id="2654982"/>
    <lineage>
        <taxon>Bacteria</taxon>
        <taxon>Pseudomonadati</taxon>
        <taxon>Pseudomonadota</taxon>
        <taxon>Betaproteobacteria</taxon>
        <taxon>Burkholderiales</taxon>
        <taxon>Burkholderiaceae</taxon>
        <taxon>Paraburkholderia</taxon>
    </lineage>
</organism>
<comment type="caution">
    <text evidence="2">The sequence shown here is derived from an EMBL/GenBank/DDBJ whole genome shotgun (WGS) entry which is preliminary data.</text>
</comment>
<gene>
    <name evidence="2" type="ORF">HDG40_005821</name>
</gene>
<dbReference type="Proteomes" id="UP000592780">
    <property type="component" value="Unassembled WGS sequence"/>
</dbReference>
<dbReference type="OrthoDB" id="9026404at2"/>
<dbReference type="AlphaFoldDB" id="A0A7W8QBZ8"/>
<accession>A0A7W8QBZ8</accession>
<evidence type="ECO:0000256" key="1">
    <source>
        <dbReference type="SAM" id="Phobius"/>
    </source>
</evidence>
<evidence type="ECO:0000313" key="3">
    <source>
        <dbReference type="Proteomes" id="UP000592780"/>
    </source>
</evidence>
<reference evidence="2 3" key="1">
    <citation type="submission" date="2020-08" db="EMBL/GenBank/DDBJ databases">
        <title>Genomic Encyclopedia of Type Strains, Phase IV (KMG-V): Genome sequencing to study the core and pangenomes of soil and plant-associated prokaryotes.</title>
        <authorList>
            <person name="Whitman W."/>
        </authorList>
    </citation>
    <scope>NUCLEOTIDE SEQUENCE [LARGE SCALE GENOMIC DNA]</scope>
    <source>
        <strain evidence="2 3">JPY158</strain>
    </source>
</reference>
<evidence type="ECO:0000313" key="2">
    <source>
        <dbReference type="EMBL" id="MBB5427642.1"/>
    </source>
</evidence>
<keyword evidence="1" id="KW-1133">Transmembrane helix</keyword>
<proteinExistence type="predicted"/>
<keyword evidence="3" id="KW-1185">Reference proteome</keyword>
<keyword evidence="1" id="KW-0472">Membrane</keyword>
<protein>
    <submittedName>
        <fullName evidence="2">Uncharacterized protein</fullName>
    </submittedName>
</protein>